<evidence type="ECO:0000313" key="6">
    <source>
        <dbReference type="Proteomes" id="UP001629953"/>
    </source>
</evidence>
<reference evidence="5 6" key="1">
    <citation type="journal article" date="2013" name="Int. J. Syst. Evol. Microbiol.">
        <title>Celerinatantimonas yamalensis sp. nov., a cold-adapted diazotrophic bacterium from a cold permafrost brine.</title>
        <authorList>
            <person name="Shcherbakova V."/>
            <person name="Chuvilskaya N."/>
            <person name="Rivkina E."/>
            <person name="Demidov N."/>
            <person name="Uchaeva V."/>
            <person name="Suetin S."/>
            <person name="Suzina N."/>
            <person name="Gilichinsky D."/>
        </authorList>
    </citation>
    <scope>NUCLEOTIDE SEQUENCE [LARGE SCALE GENOMIC DNA]</scope>
    <source>
        <strain evidence="5 6">C7</strain>
    </source>
</reference>
<protein>
    <submittedName>
        <fullName evidence="5">EAL domain-containing protein</fullName>
    </submittedName>
</protein>
<dbReference type="EMBL" id="JBEQCT010000003">
    <property type="protein sequence ID" value="MFM2485336.1"/>
    <property type="molecule type" value="Genomic_DNA"/>
</dbReference>
<gene>
    <name evidence="5" type="ORF">ABUE30_09725</name>
</gene>
<dbReference type="Gene3D" id="3.30.450.20">
    <property type="entry name" value="PAS domain"/>
    <property type="match status" value="1"/>
</dbReference>
<evidence type="ECO:0000259" key="3">
    <source>
        <dbReference type="PROSITE" id="PS50883"/>
    </source>
</evidence>
<dbReference type="PROSITE" id="PS50883">
    <property type="entry name" value="EAL"/>
    <property type="match status" value="1"/>
</dbReference>
<keyword evidence="1" id="KW-0472">Membrane</keyword>
<dbReference type="InterPro" id="IPR035965">
    <property type="entry name" value="PAS-like_dom_sf"/>
</dbReference>
<dbReference type="Gene3D" id="3.30.70.270">
    <property type="match status" value="1"/>
</dbReference>
<dbReference type="SMART" id="SM00267">
    <property type="entry name" value="GGDEF"/>
    <property type="match status" value="1"/>
</dbReference>
<feature type="domain" description="GGDEF" evidence="4">
    <location>
        <begin position="410"/>
        <end position="548"/>
    </location>
</feature>
<dbReference type="SMART" id="SM00091">
    <property type="entry name" value="PAS"/>
    <property type="match status" value="1"/>
</dbReference>
<dbReference type="SUPFAM" id="SSF55785">
    <property type="entry name" value="PYP-like sensor domain (PAS domain)"/>
    <property type="match status" value="1"/>
</dbReference>
<dbReference type="InterPro" id="IPR000014">
    <property type="entry name" value="PAS"/>
</dbReference>
<dbReference type="Pfam" id="PF00563">
    <property type="entry name" value="EAL"/>
    <property type="match status" value="1"/>
</dbReference>
<dbReference type="InterPro" id="IPR001633">
    <property type="entry name" value="EAL_dom"/>
</dbReference>
<keyword evidence="1" id="KW-0812">Transmembrane</keyword>
<organism evidence="5 6">
    <name type="scientific">Celerinatantimonas yamalensis</name>
    <dbReference type="NCBI Taxonomy" id="559956"/>
    <lineage>
        <taxon>Bacteria</taxon>
        <taxon>Pseudomonadati</taxon>
        <taxon>Pseudomonadota</taxon>
        <taxon>Gammaproteobacteria</taxon>
        <taxon>Celerinatantimonadaceae</taxon>
        <taxon>Celerinatantimonas</taxon>
    </lineage>
</organism>
<dbReference type="PROSITE" id="PS50112">
    <property type="entry name" value="PAS"/>
    <property type="match status" value="1"/>
</dbReference>
<dbReference type="Pfam" id="PF08447">
    <property type="entry name" value="PAS_3"/>
    <property type="match status" value="1"/>
</dbReference>
<dbReference type="Pfam" id="PF00990">
    <property type="entry name" value="GGDEF"/>
    <property type="match status" value="1"/>
</dbReference>
<dbReference type="InterPro" id="IPR052155">
    <property type="entry name" value="Biofilm_reg_signaling"/>
</dbReference>
<evidence type="ECO:0000313" key="5">
    <source>
        <dbReference type="EMBL" id="MFM2485336.1"/>
    </source>
</evidence>
<dbReference type="InterPro" id="IPR029787">
    <property type="entry name" value="Nucleotide_cyclase"/>
</dbReference>
<dbReference type="InterPro" id="IPR043128">
    <property type="entry name" value="Rev_trsase/Diguanyl_cyclase"/>
</dbReference>
<feature type="domain" description="PAS" evidence="2">
    <location>
        <begin position="250"/>
        <end position="322"/>
    </location>
</feature>
<dbReference type="CDD" id="cd01948">
    <property type="entry name" value="EAL"/>
    <property type="match status" value="1"/>
</dbReference>
<feature type="domain" description="EAL" evidence="3">
    <location>
        <begin position="557"/>
        <end position="812"/>
    </location>
</feature>
<dbReference type="PANTHER" id="PTHR44757:SF2">
    <property type="entry name" value="BIOFILM ARCHITECTURE MAINTENANCE PROTEIN MBAA"/>
    <property type="match status" value="1"/>
</dbReference>
<evidence type="ECO:0000259" key="2">
    <source>
        <dbReference type="PROSITE" id="PS50112"/>
    </source>
</evidence>
<dbReference type="CDD" id="cd00130">
    <property type="entry name" value="PAS"/>
    <property type="match status" value="1"/>
</dbReference>
<feature type="transmembrane region" description="Helical" evidence="1">
    <location>
        <begin position="181"/>
        <end position="198"/>
    </location>
</feature>
<dbReference type="SMART" id="SM00052">
    <property type="entry name" value="EAL"/>
    <property type="match status" value="1"/>
</dbReference>
<proteinExistence type="predicted"/>
<name>A0ABW9G6Q0_9GAMM</name>
<dbReference type="Proteomes" id="UP001629953">
    <property type="component" value="Unassembled WGS sequence"/>
</dbReference>
<dbReference type="InterPro" id="IPR035919">
    <property type="entry name" value="EAL_sf"/>
</dbReference>
<dbReference type="RefSeq" id="WP_408623551.1">
    <property type="nucleotide sequence ID" value="NZ_JBEQCT010000003.1"/>
</dbReference>
<evidence type="ECO:0000259" key="4">
    <source>
        <dbReference type="PROSITE" id="PS50887"/>
    </source>
</evidence>
<comment type="caution">
    <text evidence="5">The sequence shown here is derived from an EMBL/GenBank/DDBJ whole genome shotgun (WGS) entry which is preliminary data.</text>
</comment>
<dbReference type="SUPFAM" id="SSF55073">
    <property type="entry name" value="Nucleotide cyclase"/>
    <property type="match status" value="1"/>
</dbReference>
<dbReference type="CDD" id="cd01949">
    <property type="entry name" value="GGDEF"/>
    <property type="match status" value="1"/>
</dbReference>
<dbReference type="PANTHER" id="PTHR44757">
    <property type="entry name" value="DIGUANYLATE CYCLASE DGCP"/>
    <property type="match status" value="1"/>
</dbReference>
<dbReference type="Gene3D" id="3.20.20.450">
    <property type="entry name" value="EAL domain"/>
    <property type="match status" value="1"/>
</dbReference>
<dbReference type="PROSITE" id="PS50887">
    <property type="entry name" value="GGDEF"/>
    <property type="match status" value="1"/>
</dbReference>
<accession>A0ABW9G6Q0</accession>
<evidence type="ECO:0000256" key="1">
    <source>
        <dbReference type="SAM" id="Phobius"/>
    </source>
</evidence>
<keyword evidence="1" id="KW-1133">Transmembrane helix</keyword>
<keyword evidence="6" id="KW-1185">Reference proteome</keyword>
<dbReference type="NCBIfam" id="TIGR00254">
    <property type="entry name" value="GGDEF"/>
    <property type="match status" value="1"/>
</dbReference>
<dbReference type="InterPro" id="IPR000160">
    <property type="entry name" value="GGDEF_dom"/>
</dbReference>
<dbReference type="SUPFAM" id="SSF141868">
    <property type="entry name" value="EAL domain-like"/>
    <property type="match status" value="1"/>
</dbReference>
<sequence length="816" mass="94102">MRRLSLSIIIPALLLLILTGAQILMTFESLSHRQYQLIDGSQRHMLEVAEQLQHILPVLLRQQPPNTKLVQHVFHLAIAKQLFNDIFIIDSDQHVLIHSNVLAPSARASDASLPIDPDAVMQMQKTGQYQWRQFNHQLTGSLYIPLTASYKQSPTAELLLLQYNLRPSWMSLRVEILKKALWQWLIGVASVFLIYLLIRRWLVRPLRAFSVINTETYRAPKGRGEIAELSQIFTNLTHALHHSRSKAHQDEKRWLFAMDGATNGIFDWDFATNKVIYNRQWAAMLGIEYEDLEANLSGWQQYIHPDDRDETLNELRFYIQGQRPIFECVHRLVCPSNEILWVAARGMIVEYDEEVPLRMIGSFSNVTEFRQTQDQLRYRSSYDETTEVANRSKLLQELDLAIESHSKSKSYGGLLYFDIDDFKNVNDLFGHHIGDIILKKVAQRLQKSCHYKQLVARISGDEFAILVTELGPHRQEAVRQILMLAHQFRAGLCRSFLVRGSEVNFTATIGIALFPHQSDSAYEIFRQADIALYHGKETGRSGVHFFIKEMANKVHKRHELQLLMPKAMANNDMVLYYQPRFNDQYQMVGAETLLRWFDEQQGWLSPGYFIPIAEESGFIVTLGEWVMRGACRALKKWQDRGLPDYFTTFSVNVSPKQFHRSRFVQDTIDIIREEGCDPRLIELEITEGVLVTNVEETIQKLQQLRDYGVRFSVDDFGTGYSSLAYLTKLPINCLKIDKSFVDEVVSSGSSGAIITTIIAMSENLGLEVIAEGVETSFQMQFLKYRGCHVYQGFLFSEALEPEIFENLLFQDQRLRT</sequence>
<dbReference type="InterPro" id="IPR013655">
    <property type="entry name" value="PAS_fold_3"/>
</dbReference>